<organism evidence="3">
    <name type="scientific">hydrothermal vent metagenome</name>
    <dbReference type="NCBI Taxonomy" id="652676"/>
    <lineage>
        <taxon>unclassified sequences</taxon>
        <taxon>metagenomes</taxon>
        <taxon>ecological metagenomes</taxon>
    </lineage>
</organism>
<dbReference type="GO" id="GO:0050660">
    <property type="term" value="F:flavin adenine dinucleotide binding"/>
    <property type="evidence" value="ECO:0007669"/>
    <property type="project" value="TreeGrafter"/>
</dbReference>
<dbReference type="GO" id="GO:0005948">
    <property type="term" value="C:acetolactate synthase complex"/>
    <property type="evidence" value="ECO:0007669"/>
    <property type="project" value="TreeGrafter"/>
</dbReference>
<dbReference type="InterPro" id="IPR012001">
    <property type="entry name" value="Thiamin_PyroP_enz_TPP-bd_dom"/>
</dbReference>
<dbReference type="InterPro" id="IPR045229">
    <property type="entry name" value="TPP_enz"/>
</dbReference>
<dbReference type="PANTHER" id="PTHR18968">
    <property type="entry name" value="THIAMINE PYROPHOSPHATE ENZYMES"/>
    <property type="match status" value="1"/>
</dbReference>
<accession>A0A3B0YDP3</accession>
<dbReference type="InterPro" id="IPR029061">
    <property type="entry name" value="THDP-binding"/>
</dbReference>
<evidence type="ECO:0000313" key="3">
    <source>
        <dbReference type="EMBL" id="VAW73432.1"/>
    </source>
</evidence>
<protein>
    <submittedName>
        <fullName evidence="3">Thiamine pyrophosphate-requiring enzymes</fullName>
    </submittedName>
</protein>
<dbReference type="GO" id="GO:0030976">
    <property type="term" value="F:thiamine pyrophosphate binding"/>
    <property type="evidence" value="ECO:0007669"/>
    <property type="project" value="InterPro"/>
</dbReference>
<dbReference type="GO" id="GO:0009097">
    <property type="term" value="P:isoleucine biosynthetic process"/>
    <property type="evidence" value="ECO:0007669"/>
    <property type="project" value="TreeGrafter"/>
</dbReference>
<dbReference type="GO" id="GO:0003984">
    <property type="term" value="F:acetolactate synthase activity"/>
    <property type="evidence" value="ECO:0007669"/>
    <property type="project" value="TreeGrafter"/>
</dbReference>
<evidence type="ECO:0000256" key="1">
    <source>
        <dbReference type="ARBA" id="ARBA00007812"/>
    </source>
</evidence>
<dbReference type="PANTHER" id="PTHR18968:SF129">
    <property type="entry name" value="ACETOLACTATE SYNTHASE"/>
    <property type="match status" value="1"/>
</dbReference>
<dbReference type="EMBL" id="UOFM01000062">
    <property type="protein sequence ID" value="VAW73432.1"/>
    <property type="molecule type" value="Genomic_DNA"/>
</dbReference>
<feature type="domain" description="Thiamine pyrophosphate enzyme N-terminal TPP-binding" evidence="2">
    <location>
        <begin position="1"/>
        <end position="66"/>
    </location>
</feature>
<name>A0A3B0YDP3_9ZZZZ</name>
<gene>
    <name evidence="3" type="ORF">MNBD_GAMMA14-1966</name>
</gene>
<dbReference type="Gene3D" id="3.40.50.970">
    <property type="match status" value="1"/>
</dbReference>
<evidence type="ECO:0000259" key="2">
    <source>
        <dbReference type="Pfam" id="PF02776"/>
    </source>
</evidence>
<dbReference type="SUPFAM" id="SSF52518">
    <property type="entry name" value="Thiamin diphosphate-binding fold (THDP-binding)"/>
    <property type="match status" value="1"/>
</dbReference>
<proteinExistence type="inferred from homology"/>
<dbReference type="CDD" id="cd07035">
    <property type="entry name" value="TPP_PYR_POX_like"/>
    <property type="match status" value="1"/>
</dbReference>
<dbReference type="AlphaFoldDB" id="A0A3B0YDP3"/>
<sequence>MKASDLFVNALEKEGVEYIFGIPGEEILDFLGSLRNSSIRFIATRHEQVGAFMAATFGRLTNKTGVSKALLATLENALQAPGVKIIDCPVDYSQNDRLLHKTFQQEAAALEL</sequence>
<dbReference type="Pfam" id="PF02776">
    <property type="entry name" value="TPP_enzyme_N"/>
    <property type="match status" value="1"/>
</dbReference>
<comment type="similarity">
    <text evidence="1">Belongs to the TPP enzyme family.</text>
</comment>
<dbReference type="GO" id="GO:0009099">
    <property type="term" value="P:L-valine biosynthetic process"/>
    <property type="evidence" value="ECO:0007669"/>
    <property type="project" value="TreeGrafter"/>
</dbReference>
<reference evidence="3" key="1">
    <citation type="submission" date="2018-06" db="EMBL/GenBank/DDBJ databases">
        <authorList>
            <person name="Zhirakovskaya E."/>
        </authorList>
    </citation>
    <scope>NUCLEOTIDE SEQUENCE</scope>
</reference>